<feature type="compositionally biased region" description="Low complexity" evidence="1">
    <location>
        <begin position="1"/>
        <end position="19"/>
    </location>
</feature>
<name>A0A2T0ZER2_9ACTN</name>
<keyword evidence="3" id="KW-1185">Reference proteome</keyword>
<evidence type="ECO:0000256" key="1">
    <source>
        <dbReference type="SAM" id="MobiDB-lite"/>
    </source>
</evidence>
<dbReference type="RefSeq" id="WP_146135458.1">
    <property type="nucleotide sequence ID" value="NZ_PVUE01000023.1"/>
</dbReference>
<comment type="caution">
    <text evidence="2">The sequence shown here is derived from an EMBL/GenBank/DDBJ whole genome shotgun (WGS) entry which is preliminary data.</text>
</comment>
<evidence type="ECO:0000313" key="2">
    <source>
        <dbReference type="EMBL" id="PRZ34801.1"/>
    </source>
</evidence>
<dbReference type="EMBL" id="PVUE01000023">
    <property type="protein sequence ID" value="PRZ34801.1"/>
    <property type="molecule type" value="Genomic_DNA"/>
</dbReference>
<reference evidence="2 3" key="1">
    <citation type="submission" date="2018-03" db="EMBL/GenBank/DDBJ databases">
        <title>Genomic Encyclopedia of Archaeal and Bacterial Type Strains, Phase II (KMG-II): from individual species to whole genera.</title>
        <authorList>
            <person name="Goeker M."/>
        </authorList>
    </citation>
    <scope>NUCLEOTIDE SEQUENCE [LARGE SCALE GENOMIC DNA]</scope>
    <source>
        <strain evidence="2 3">DSM 100065</strain>
    </source>
</reference>
<sequence>MNAERPPLAAAPGLAKGVVLPPPPARPAAQRPQPPTEPAEPVPNETPTREPTVTEDPAPSNSASRQRPGRPRPVGSATTKAEGAMQAITLSLPADLVVVLKARAREDRATQPETLMDALSATRERLADLVAEAHAPTVSDGLFLRRQPRTSSEPMATLSMRLLSGNVEAIDRLVASSGAPSRSALCAAALRAYLAVS</sequence>
<protein>
    <submittedName>
        <fullName evidence="2">Uncharacterized protein</fullName>
    </submittedName>
</protein>
<proteinExistence type="predicted"/>
<organism evidence="2 3">
    <name type="scientific">Antricoccus suffuscus</name>
    <dbReference type="NCBI Taxonomy" id="1629062"/>
    <lineage>
        <taxon>Bacteria</taxon>
        <taxon>Bacillati</taxon>
        <taxon>Actinomycetota</taxon>
        <taxon>Actinomycetes</taxon>
        <taxon>Geodermatophilales</taxon>
        <taxon>Antricoccaceae</taxon>
        <taxon>Antricoccus</taxon>
    </lineage>
</organism>
<accession>A0A2T0ZER2</accession>
<feature type="compositionally biased region" description="Pro residues" evidence="1">
    <location>
        <begin position="20"/>
        <end position="41"/>
    </location>
</feature>
<dbReference type="CDD" id="cd22231">
    <property type="entry name" value="RHH_NikR_HicB-like"/>
    <property type="match status" value="1"/>
</dbReference>
<evidence type="ECO:0000313" key="3">
    <source>
        <dbReference type="Proteomes" id="UP000237752"/>
    </source>
</evidence>
<dbReference type="AlphaFoldDB" id="A0A2T0ZER2"/>
<gene>
    <name evidence="2" type="ORF">CLV47_12333</name>
</gene>
<feature type="region of interest" description="Disordered" evidence="1">
    <location>
        <begin position="1"/>
        <end position="81"/>
    </location>
</feature>
<dbReference type="Proteomes" id="UP000237752">
    <property type="component" value="Unassembled WGS sequence"/>
</dbReference>